<keyword evidence="1" id="KW-1133">Transmembrane helix</keyword>
<dbReference type="EMBL" id="JASCZI010271931">
    <property type="protein sequence ID" value="MED6217865.1"/>
    <property type="molecule type" value="Genomic_DNA"/>
</dbReference>
<proteinExistence type="predicted"/>
<keyword evidence="3" id="KW-1185">Reference proteome</keyword>
<evidence type="ECO:0000313" key="2">
    <source>
        <dbReference type="EMBL" id="MED6217865.1"/>
    </source>
</evidence>
<protein>
    <submittedName>
        <fullName evidence="2">Uncharacterized protein</fullName>
    </submittedName>
</protein>
<keyword evidence="1" id="KW-0812">Transmembrane</keyword>
<keyword evidence="1" id="KW-0472">Membrane</keyword>
<name>A0ABU6Z8K3_9FABA</name>
<accession>A0ABU6Z8K3</accession>
<comment type="caution">
    <text evidence="2">The sequence shown here is derived from an EMBL/GenBank/DDBJ whole genome shotgun (WGS) entry which is preliminary data.</text>
</comment>
<organism evidence="2 3">
    <name type="scientific">Stylosanthes scabra</name>
    <dbReference type="NCBI Taxonomy" id="79078"/>
    <lineage>
        <taxon>Eukaryota</taxon>
        <taxon>Viridiplantae</taxon>
        <taxon>Streptophyta</taxon>
        <taxon>Embryophyta</taxon>
        <taxon>Tracheophyta</taxon>
        <taxon>Spermatophyta</taxon>
        <taxon>Magnoliopsida</taxon>
        <taxon>eudicotyledons</taxon>
        <taxon>Gunneridae</taxon>
        <taxon>Pentapetalae</taxon>
        <taxon>rosids</taxon>
        <taxon>fabids</taxon>
        <taxon>Fabales</taxon>
        <taxon>Fabaceae</taxon>
        <taxon>Papilionoideae</taxon>
        <taxon>50 kb inversion clade</taxon>
        <taxon>dalbergioids sensu lato</taxon>
        <taxon>Dalbergieae</taxon>
        <taxon>Pterocarpus clade</taxon>
        <taxon>Stylosanthes</taxon>
    </lineage>
</organism>
<dbReference type="Proteomes" id="UP001341840">
    <property type="component" value="Unassembled WGS sequence"/>
</dbReference>
<feature type="transmembrane region" description="Helical" evidence="1">
    <location>
        <begin position="97"/>
        <end position="119"/>
    </location>
</feature>
<evidence type="ECO:0000256" key="1">
    <source>
        <dbReference type="SAM" id="Phobius"/>
    </source>
</evidence>
<gene>
    <name evidence="2" type="ORF">PIB30_021506</name>
</gene>
<evidence type="ECO:0000313" key="3">
    <source>
        <dbReference type="Proteomes" id="UP001341840"/>
    </source>
</evidence>
<sequence>MAVESAVNNSVLKEFVEPAVTRPTARIPVITVVNPCHRALTLTRRGVRIAVTDLTPFLPIRSYRGLAAKKLLMRTHRCPFCQLGVPPKARIHTPNDLLGFVAIISFLSLFATTSAPNFVC</sequence>
<reference evidence="2 3" key="1">
    <citation type="journal article" date="2023" name="Plants (Basel)">
        <title>Bridging the Gap: Combining Genomics and Transcriptomics Approaches to Understand Stylosanthes scabra, an Orphan Legume from the Brazilian Caatinga.</title>
        <authorList>
            <person name="Ferreira-Neto J.R.C."/>
            <person name="da Silva M.D."/>
            <person name="Binneck E."/>
            <person name="de Melo N.F."/>
            <person name="da Silva R.H."/>
            <person name="de Melo A.L.T.M."/>
            <person name="Pandolfi V."/>
            <person name="Bustamante F.O."/>
            <person name="Brasileiro-Vidal A.C."/>
            <person name="Benko-Iseppon A.M."/>
        </authorList>
    </citation>
    <scope>NUCLEOTIDE SEQUENCE [LARGE SCALE GENOMIC DNA]</scope>
    <source>
        <tissue evidence="2">Leaves</tissue>
    </source>
</reference>